<feature type="domain" description="Rhodanese" evidence="17">
    <location>
        <begin position="35"/>
        <end position="79"/>
    </location>
</feature>
<keyword evidence="4" id="KW-0963">Cytoplasm</keyword>
<dbReference type="GO" id="GO:0046653">
    <property type="term" value="P:tetrahydrofolate metabolic process"/>
    <property type="evidence" value="ECO:0007669"/>
    <property type="project" value="InterPro"/>
</dbReference>
<dbReference type="EMBL" id="FQXB01000001">
    <property type="protein sequence ID" value="SHG79777.1"/>
    <property type="molecule type" value="Genomic_DNA"/>
</dbReference>
<evidence type="ECO:0000256" key="14">
    <source>
        <dbReference type="ARBA" id="ARBA00044295"/>
    </source>
</evidence>
<evidence type="ECO:0000256" key="12">
    <source>
        <dbReference type="ARBA" id="ARBA00044150"/>
    </source>
</evidence>
<evidence type="ECO:0000256" key="11">
    <source>
        <dbReference type="ARBA" id="ARBA00044044"/>
    </source>
</evidence>
<keyword evidence="6" id="KW-0288">FMN</keyword>
<dbReference type="Proteomes" id="UP000184074">
    <property type="component" value="Unassembled WGS sequence"/>
</dbReference>
<dbReference type="OrthoDB" id="9815989at2"/>
<evidence type="ECO:0000256" key="6">
    <source>
        <dbReference type="ARBA" id="ARBA00022643"/>
    </source>
</evidence>
<dbReference type="InterPro" id="IPR001763">
    <property type="entry name" value="Rhodanese-like_dom"/>
</dbReference>
<evidence type="ECO:0000256" key="10">
    <source>
        <dbReference type="ARBA" id="ARBA00043973"/>
    </source>
</evidence>
<reference evidence="18 19" key="1">
    <citation type="submission" date="2016-11" db="EMBL/GenBank/DDBJ databases">
        <authorList>
            <person name="Jaros S."/>
            <person name="Januszkiewicz K."/>
            <person name="Wedrychowicz H."/>
        </authorList>
    </citation>
    <scope>NUCLEOTIDE SEQUENCE [LARGE SCALE GENOMIC DNA]</scope>
    <source>
        <strain evidence="18 19">DSM 28715</strain>
    </source>
</reference>
<keyword evidence="8" id="KW-0274">FAD</keyword>
<keyword evidence="19" id="KW-1185">Reference proteome</keyword>
<dbReference type="InterPro" id="IPR006278">
    <property type="entry name" value="SoxB"/>
</dbReference>
<dbReference type="GO" id="GO:0008115">
    <property type="term" value="F:sarcosine oxidase activity"/>
    <property type="evidence" value="ECO:0007669"/>
    <property type="project" value="InterPro"/>
</dbReference>
<comment type="similarity">
    <text evidence="10">Belongs to the SoxB family.</text>
</comment>
<keyword evidence="9" id="KW-0560">Oxidoreductase</keyword>
<dbReference type="NCBIfam" id="TIGR01373">
    <property type="entry name" value="soxB"/>
    <property type="match status" value="1"/>
</dbReference>
<evidence type="ECO:0000313" key="19">
    <source>
        <dbReference type="Proteomes" id="UP000184074"/>
    </source>
</evidence>
<evidence type="ECO:0000256" key="5">
    <source>
        <dbReference type="ARBA" id="ARBA00022630"/>
    </source>
</evidence>
<evidence type="ECO:0000256" key="15">
    <source>
        <dbReference type="ARBA" id="ARBA00047316"/>
    </source>
</evidence>
<dbReference type="PROSITE" id="PS50206">
    <property type="entry name" value="RHODANESE_3"/>
    <property type="match status" value="1"/>
</dbReference>
<evidence type="ECO:0000256" key="8">
    <source>
        <dbReference type="ARBA" id="ARBA00022827"/>
    </source>
</evidence>
<organism evidence="18 19">
    <name type="scientific">Cognatiyoonia sediminum</name>
    <dbReference type="NCBI Taxonomy" id="1508389"/>
    <lineage>
        <taxon>Bacteria</taxon>
        <taxon>Pseudomonadati</taxon>
        <taxon>Pseudomonadota</taxon>
        <taxon>Alphaproteobacteria</taxon>
        <taxon>Rhodobacterales</taxon>
        <taxon>Paracoccaceae</taxon>
        <taxon>Cognatiyoonia</taxon>
    </lineage>
</organism>
<evidence type="ECO:0000256" key="2">
    <source>
        <dbReference type="ARBA" id="ARBA00001974"/>
    </source>
</evidence>
<dbReference type="AlphaFoldDB" id="A0A1M5MRC9"/>
<evidence type="ECO:0000256" key="9">
    <source>
        <dbReference type="ARBA" id="ARBA00023002"/>
    </source>
</evidence>
<evidence type="ECO:0000256" key="16">
    <source>
        <dbReference type="ARBA" id="ARBA00048917"/>
    </source>
</evidence>
<keyword evidence="5" id="KW-0285">Flavoprotein</keyword>
<dbReference type="RefSeq" id="WP_072899718.1">
    <property type="nucleotide sequence ID" value="NZ_FQXB01000001.1"/>
</dbReference>
<dbReference type="Gene3D" id="3.30.9.10">
    <property type="entry name" value="D-Amino Acid Oxidase, subunit A, domain 2"/>
    <property type="match status" value="1"/>
</dbReference>
<evidence type="ECO:0000256" key="4">
    <source>
        <dbReference type="ARBA" id="ARBA00022490"/>
    </source>
</evidence>
<accession>A0A1M5MRC9</accession>
<protein>
    <recommendedName>
        <fullName evidence="12">Sarcosine oxidase subunit beta</fullName>
        <ecNumber evidence="11">1.5.3.24</ecNumber>
    </recommendedName>
    <alternativeName>
        <fullName evidence="13">Sarcosine oxidase (5,10-methylenetetrahydrofolate-forming) subunit beta</fullName>
    </alternativeName>
    <alternativeName>
        <fullName evidence="14">Tetrameric sarcosine oxidase subunit beta</fullName>
    </alternativeName>
</protein>
<dbReference type="Pfam" id="PF01266">
    <property type="entry name" value="DAO"/>
    <property type="match status" value="1"/>
</dbReference>
<evidence type="ECO:0000256" key="3">
    <source>
        <dbReference type="ARBA" id="ARBA00004496"/>
    </source>
</evidence>
<comment type="cofactor">
    <cofactor evidence="2">
        <name>FAD</name>
        <dbReference type="ChEBI" id="CHEBI:57692"/>
    </cofactor>
</comment>
<sequence length="414" mass="44885">MKRYSAFAIAKEAIRQHTGWTRAWASPEPKKKYDVVIVGAGGHGLATAYYLGKNFGITNVAVIDKGWLGGGNTGRNTTIIRSNYLQDPSAAIYEKARSLYETMSQDLNYNVMFSPRGVIMLAQTQHEIRGYKRTAHANSLQGVQTEWIGPERVKELCPIINLDGPRYPVLGGLWQARGGSARHDAVAWGYARACSDMGMDIIQQCEVTGVMTEGGKVKGVNTSKGDILCDKLGMVVAGHASVLAGMAGFKLPIESVPLQALVSEPIKPCMDVVIMANTVHGYMSQSDKGEMVIGGGTDGHNNYTQRGSFHHIEETVRALVETFPMIARLKMLRQWGGIVDVTGDRSAILSKTPVDGIFVNCGWGTGGFKAIPGSGWAMAELMAKGYSPLTEEFNMFRFKEGKFIDESVAAGVAH</sequence>
<dbReference type="GO" id="GO:0000166">
    <property type="term" value="F:nucleotide binding"/>
    <property type="evidence" value="ECO:0007669"/>
    <property type="project" value="UniProtKB-KW"/>
</dbReference>
<evidence type="ECO:0000313" key="18">
    <source>
        <dbReference type="EMBL" id="SHG79777.1"/>
    </source>
</evidence>
<dbReference type="PANTHER" id="PTHR13847">
    <property type="entry name" value="SARCOSINE DEHYDROGENASE-RELATED"/>
    <property type="match status" value="1"/>
</dbReference>
<evidence type="ECO:0000256" key="7">
    <source>
        <dbReference type="ARBA" id="ARBA00022741"/>
    </source>
</evidence>
<evidence type="ECO:0000259" key="17">
    <source>
        <dbReference type="PROSITE" id="PS50206"/>
    </source>
</evidence>
<comment type="catalytic activity">
    <reaction evidence="16">
        <text>sarcosine + (6S)-5,6,7,8-tetrahydrofolate + O2 = (6R)-5,10-methylene-5,6,7,8-tetrahydrofolate + glycine + H2O2</text>
        <dbReference type="Rhea" id="RHEA:70455"/>
        <dbReference type="ChEBI" id="CHEBI:15379"/>
        <dbReference type="ChEBI" id="CHEBI:15636"/>
        <dbReference type="ChEBI" id="CHEBI:16240"/>
        <dbReference type="ChEBI" id="CHEBI:57305"/>
        <dbReference type="ChEBI" id="CHEBI:57433"/>
        <dbReference type="ChEBI" id="CHEBI:57453"/>
        <dbReference type="EC" id="1.5.3.24"/>
    </reaction>
</comment>
<keyword evidence="7" id="KW-0547">Nucleotide-binding</keyword>
<dbReference type="GO" id="GO:0005737">
    <property type="term" value="C:cytoplasm"/>
    <property type="evidence" value="ECO:0007669"/>
    <property type="project" value="UniProtKB-SubCell"/>
</dbReference>
<gene>
    <name evidence="18" type="ORF">SAMN05444003_0972</name>
</gene>
<dbReference type="SUPFAM" id="SSF51905">
    <property type="entry name" value="FAD/NAD(P)-binding domain"/>
    <property type="match status" value="1"/>
</dbReference>
<evidence type="ECO:0000256" key="1">
    <source>
        <dbReference type="ARBA" id="ARBA00001917"/>
    </source>
</evidence>
<comment type="catalytic activity">
    <reaction evidence="15">
        <text>sarcosine + O2 + H2O = formaldehyde + glycine + H2O2</text>
        <dbReference type="Rhea" id="RHEA:13313"/>
        <dbReference type="ChEBI" id="CHEBI:15377"/>
        <dbReference type="ChEBI" id="CHEBI:15379"/>
        <dbReference type="ChEBI" id="CHEBI:16240"/>
        <dbReference type="ChEBI" id="CHEBI:16842"/>
        <dbReference type="ChEBI" id="CHEBI:57305"/>
        <dbReference type="ChEBI" id="CHEBI:57433"/>
    </reaction>
</comment>
<dbReference type="Gene3D" id="3.50.50.60">
    <property type="entry name" value="FAD/NAD(P)-binding domain"/>
    <property type="match status" value="1"/>
</dbReference>
<dbReference type="InterPro" id="IPR006076">
    <property type="entry name" value="FAD-dep_OxRdtase"/>
</dbReference>
<dbReference type="PANTHER" id="PTHR13847:SF287">
    <property type="entry name" value="FAD-DEPENDENT OXIDOREDUCTASE DOMAIN-CONTAINING PROTEIN 1"/>
    <property type="match status" value="1"/>
</dbReference>
<proteinExistence type="inferred from homology"/>
<comment type="subcellular location">
    <subcellularLocation>
        <location evidence="3">Cytoplasm</location>
    </subcellularLocation>
</comment>
<comment type="cofactor">
    <cofactor evidence="1">
        <name>FMN</name>
        <dbReference type="ChEBI" id="CHEBI:58210"/>
    </cofactor>
</comment>
<dbReference type="EC" id="1.5.3.24" evidence="11"/>
<evidence type="ECO:0000256" key="13">
    <source>
        <dbReference type="ARBA" id="ARBA00044216"/>
    </source>
</evidence>
<dbReference type="STRING" id="1508389.SAMN05444003_0972"/>
<dbReference type="InterPro" id="IPR036188">
    <property type="entry name" value="FAD/NAD-bd_sf"/>
</dbReference>
<name>A0A1M5MRC9_9RHOB</name>